<evidence type="ECO:0000256" key="2">
    <source>
        <dbReference type="ARBA" id="ARBA00022573"/>
    </source>
</evidence>
<dbReference type="InterPro" id="IPR006365">
    <property type="entry name" value="Cbl_synth_CobL"/>
</dbReference>
<dbReference type="SUPFAM" id="SSF53790">
    <property type="entry name" value="Tetrapyrrole methylase"/>
    <property type="match status" value="1"/>
</dbReference>
<dbReference type="PIRSF" id="PIRSF036428">
    <property type="entry name" value="CobL"/>
    <property type="match status" value="1"/>
</dbReference>
<feature type="region of interest" description="Disordered" evidence="6">
    <location>
        <begin position="185"/>
        <end position="205"/>
    </location>
</feature>
<accession>A0ABP7EZD9</accession>
<dbReference type="InterPro" id="IPR029063">
    <property type="entry name" value="SAM-dependent_MTases_sf"/>
</dbReference>
<dbReference type="NCBIfam" id="TIGR02469">
    <property type="entry name" value="CbiT"/>
    <property type="match status" value="1"/>
</dbReference>
<dbReference type="PANTHER" id="PTHR43182:SF1">
    <property type="entry name" value="COBALT-PRECORRIN-7 C(5)-METHYLTRANSFERASE"/>
    <property type="match status" value="1"/>
</dbReference>
<gene>
    <name evidence="8" type="ORF">GCM10022402_02020</name>
</gene>
<keyword evidence="2" id="KW-0169">Cobalamin biosynthesis</keyword>
<dbReference type="InterPro" id="IPR000878">
    <property type="entry name" value="4pyrrol_Mease"/>
</dbReference>
<comment type="pathway">
    <text evidence="1">Cofactor biosynthesis; adenosylcobalamin biosynthesis.</text>
</comment>
<evidence type="ECO:0000256" key="3">
    <source>
        <dbReference type="ARBA" id="ARBA00022603"/>
    </source>
</evidence>
<name>A0ABP7EZD9_9ACTN</name>
<dbReference type="InterPro" id="IPR014008">
    <property type="entry name" value="Cbl_synth_MTase_CbiT"/>
</dbReference>
<dbReference type="InterPro" id="IPR035996">
    <property type="entry name" value="4pyrrol_Methylase_sf"/>
</dbReference>
<dbReference type="InterPro" id="IPR050714">
    <property type="entry name" value="Cobalamin_biosynth_MTase"/>
</dbReference>
<evidence type="ECO:0000256" key="5">
    <source>
        <dbReference type="ARBA" id="ARBA00022691"/>
    </source>
</evidence>
<keyword evidence="5" id="KW-0949">S-adenosyl-L-methionine</keyword>
<dbReference type="InterPro" id="IPR012818">
    <property type="entry name" value="CbiE"/>
</dbReference>
<evidence type="ECO:0000313" key="9">
    <source>
        <dbReference type="Proteomes" id="UP001500908"/>
    </source>
</evidence>
<feature type="domain" description="Tetrapyrrole methylase" evidence="7">
    <location>
        <begin position="12"/>
        <end position="180"/>
    </location>
</feature>
<dbReference type="Gene3D" id="3.40.50.150">
    <property type="entry name" value="Vaccinia Virus protein VP39"/>
    <property type="match status" value="1"/>
</dbReference>
<protein>
    <submittedName>
        <fullName evidence="8">Bifunctional cobalt-precorrin-7 (C(5))-methyltransferase/cobalt-precorrin-6B (C(15))-methyltransferase</fullName>
    </submittedName>
</protein>
<reference evidence="9" key="1">
    <citation type="journal article" date="2019" name="Int. J. Syst. Evol. Microbiol.">
        <title>The Global Catalogue of Microorganisms (GCM) 10K type strain sequencing project: providing services to taxonomists for standard genome sequencing and annotation.</title>
        <authorList>
            <consortium name="The Broad Institute Genomics Platform"/>
            <consortium name="The Broad Institute Genome Sequencing Center for Infectious Disease"/>
            <person name="Wu L."/>
            <person name="Ma J."/>
        </authorList>
    </citation>
    <scope>NUCLEOTIDE SEQUENCE [LARGE SCALE GENOMIC DNA]</scope>
    <source>
        <strain evidence="9">JCM 17137</strain>
    </source>
</reference>
<proteinExistence type="predicted"/>
<dbReference type="InterPro" id="IPR014777">
    <property type="entry name" value="4pyrrole_Mease_sub1"/>
</dbReference>
<keyword evidence="9" id="KW-1185">Reference proteome</keyword>
<dbReference type="InterPro" id="IPR014776">
    <property type="entry name" value="4pyrrole_Mease_sub2"/>
</dbReference>
<dbReference type="Gene3D" id="3.40.1010.10">
    <property type="entry name" value="Cobalt-precorrin-4 Transmethylase, Domain 1"/>
    <property type="match status" value="1"/>
</dbReference>
<evidence type="ECO:0000259" key="7">
    <source>
        <dbReference type="Pfam" id="PF00590"/>
    </source>
</evidence>
<dbReference type="SUPFAM" id="SSF53335">
    <property type="entry name" value="S-adenosyl-L-methionine-dependent methyltransferases"/>
    <property type="match status" value="1"/>
</dbReference>
<keyword evidence="4" id="KW-0808">Transferase</keyword>
<dbReference type="RefSeq" id="WP_344966324.1">
    <property type="nucleotide sequence ID" value="NZ_BAABDD010000001.1"/>
</dbReference>
<comment type="caution">
    <text evidence="8">The sequence shown here is derived from an EMBL/GenBank/DDBJ whole genome shotgun (WGS) entry which is preliminary data.</text>
</comment>
<dbReference type="CDD" id="cd02440">
    <property type="entry name" value="AdoMet_MTases"/>
    <property type="match status" value="1"/>
</dbReference>
<dbReference type="EMBL" id="BAABDD010000001">
    <property type="protein sequence ID" value="GAA3725010.1"/>
    <property type="molecule type" value="Genomic_DNA"/>
</dbReference>
<evidence type="ECO:0000256" key="4">
    <source>
        <dbReference type="ARBA" id="ARBA00022679"/>
    </source>
</evidence>
<evidence type="ECO:0000256" key="1">
    <source>
        <dbReference type="ARBA" id="ARBA00004953"/>
    </source>
</evidence>
<keyword evidence="3" id="KW-0489">Methyltransferase</keyword>
<evidence type="ECO:0000256" key="6">
    <source>
        <dbReference type="SAM" id="MobiDB-lite"/>
    </source>
</evidence>
<dbReference type="Gene3D" id="3.30.950.10">
    <property type="entry name" value="Methyltransferase, Cobalt-precorrin-4 Transmethylase, Domain 2"/>
    <property type="match status" value="1"/>
</dbReference>
<dbReference type="PANTHER" id="PTHR43182">
    <property type="entry name" value="COBALT-PRECORRIN-6B C(15)-METHYLTRANSFERASE (DECARBOXYLATING)"/>
    <property type="match status" value="1"/>
</dbReference>
<dbReference type="CDD" id="cd11644">
    <property type="entry name" value="Precorrin-6Y-MT"/>
    <property type="match status" value="1"/>
</dbReference>
<dbReference type="NCBIfam" id="TIGR02467">
    <property type="entry name" value="CbiE"/>
    <property type="match status" value="1"/>
</dbReference>
<dbReference type="Proteomes" id="UP001500908">
    <property type="component" value="Unassembled WGS sequence"/>
</dbReference>
<organism evidence="8 9">
    <name type="scientific">Salinactinospora qingdaonensis</name>
    <dbReference type="NCBI Taxonomy" id="702744"/>
    <lineage>
        <taxon>Bacteria</taxon>
        <taxon>Bacillati</taxon>
        <taxon>Actinomycetota</taxon>
        <taxon>Actinomycetes</taxon>
        <taxon>Streptosporangiales</taxon>
        <taxon>Nocardiopsidaceae</taxon>
        <taxon>Salinactinospora</taxon>
    </lineage>
</organism>
<sequence length="429" mass="43952">MITVIGLDGGPLAPEAQAALAEATCVVGAARHIDAVAVPERARRLTLGRLDVAVAEVVAATGPVVVLASGDPGFFGIVRALRAAGAHPRVLPAVSSVALAFARIGLTWDDALVVSAHGRNDSGRSARRALAAALGHSKAAILTAPGHAEPEAFLPALGDAGRDVYVAECLGTPQERVTHVAAGADLPAAGPGTSATEESPPGAWRHPNVVLAVRPDRRIAPAMGWLPGHQGAPDGWALPPERFEHRASMITKPEVRAVALARLAPRPGTVVWDIGAGSGSVAVECARFGARAIAFERNDDDCARIRANAATHGMEVEVRPGDAPTQIRTAPPPLPPDAVFIGGGGTEAVTAVLTAGRPARVVIALAALDRVRPAYDVLIEHDYEVAGTQLHASRLAALPDGSLRLAATNPVTLLWGYSSGGAEGPDESG</sequence>
<evidence type="ECO:0000313" key="8">
    <source>
        <dbReference type="EMBL" id="GAA3725010.1"/>
    </source>
</evidence>
<dbReference type="Pfam" id="PF00590">
    <property type="entry name" value="TP_methylase"/>
    <property type="match status" value="1"/>
</dbReference>